<keyword evidence="2" id="KW-1185">Reference proteome</keyword>
<sequence length="79" mass="8538">MPLSPYARKDIGRCGRGGGGLYRQPLQHSPVRYSPVLSLGAIQEKVNSNVCIGTVQRERHVPAMSATLTMVTQLTQDSG</sequence>
<dbReference type="Proteomes" id="UP000265618">
    <property type="component" value="Unassembled WGS sequence"/>
</dbReference>
<organism evidence="1 2">
    <name type="scientific">Kipferlia bialata</name>
    <dbReference type="NCBI Taxonomy" id="797122"/>
    <lineage>
        <taxon>Eukaryota</taxon>
        <taxon>Metamonada</taxon>
        <taxon>Carpediemonas-like organisms</taxon>
        <taxon>Kipferlia</taxon>
    </lineage>
</organism>
<protein>
    <submittedName>
        <fullName evidence="1">Uncharacterized protein</fullName>
    </submittedName>
</protein>
<proteinExistence type="predicted"/>
<accession>A0A391NXS2</accession>
<reference evidence="1 2" key="1">
    <citation type="journal article" date="2018" name="PLoS ONE">
        <title>The draft genome of Kipferlia bialata reveals reductive genome evolution in fornicate parasites.</title>
        <authorList>
            <person name="Tanifuji G."/>
            <person name="Takabayashi S."/>
            <person name="Kume K."/>
            <person name="Takagi M."/>
            <person name="Nakayama T."/>
            <person name="Kamikawa R."/>
            <person name="Inagaki Y."/>
            <person name="Hashimoto T."/>
        </authorList>
    </citation>
    <scope>NUCLEOTIDE SEQUENCE [LARGE SCALE GENOMIC DNA]</scope>
    <source>
        <strain evidence="1">NY0173</strain>
    </source>
</reference>
<evidence type="ECO:0000313" key="1">
    <source>
        <dbReference type="EMBL" id="GCA65320.1"/>
    </source>
</evidence>
<evidence type="ECO:0000313" key="2">
    <source>
        <dbReference type="Proteomes" id="UP000265618"/>
    </source>
</evidence>
<dbReference type="EMBL" id="BDIP01010705">
    <property type="protein sequence ID" value="GCA65320.1"/>
    <property type="molecule type" value="Genomic_DNA"/>
</dbReference>
<gene>
    <name evidence="1" type="ORF">KIPB_016851</name>
</gene>
<name>A0A391NXS2_9EUKA</name>
<comment type="caution">
    <text evidence="1">The sequence shown here is derived from an EMBL/GenBank/DDBJ whole genome shotgun (WGS) entry which is preliminary data.</text>
</comment>
<dbReference type="AlphaFoldDB" id="A0A391NXS2"/>